<feature type="transmembrane region" description="Helical" evidence="6">
    <location>
        <begin position="15"/>
        <end position="38"/>
    </location>
</feature>
<evidence type="ECO:0000256" key="1">
    <source>
        <dbReference type="ARBA" id="ARBA00004167"/>
    </source>
</evidence>
<keyword evidence="4 6" id="KW-1133">Transmembrane helix</keyword>
<dbReference type="InterPro" id="IPR031982">
    <property type="entry name" value="PilE-like"/>
</dbReference>
<dbReference type="Proteomes" id="UP000001036">
    <property type="component" value="Chromosome"/>
</dbReference>
<dbReference type="PROSITE" id="PS00409">
    <property type="entry name" value="PROKAR_NTER_METHYL"/>
    <property type="match status" value="1"/>
</dbReference>
<dbReference type="SUPFAM" id="SSF54523">
    <property type="entry name" value="Pili subunits"/>
    <property type="match status" value="1"/>
</dbReference>
<dbReference type="EMBL" id="CP000934">
    <property type="protein sequence ID" value="ACE83052.1"/>
    <property type="molecule type" value="Genomic_DNA"/>
</dbReference>
<reference evidence="7 8" key="1">
    <citation type="journal article" date="2008" name="J. Bacteriol.">
        <title>Insights into plant cell wall degradation from the genome sequence of the soil bacterium Cellvibrio japonicus.</title>
        <authorList>
            <person name="Deboy R.T."/>
            <person name="Mongodin E.F."/>
            <person name="Fouts D.E."/>
            <person name="Tailford L.E."/>
            <person name="Khouri H."/>
            <person name="Emerson J.B."/>
            <person name="Mohamoud Y."/>
            <person name="Watkins K."/>
            <person name="Henrissat B."/>
            <person name="Gilbert H.J."/>
            <person name="Nelson K.E."/>
        </authorList>
    </citation>
    <scope>NUCLEOTIDE SEQUENCE [LARGE SCALE GENOMIC DNA]</scope>
    <source>
        <strain evidence="7 8">Ueda107</strain>
    </source>
</reference>
<dbReference type="PANTHER" id="PTHR30093">
    <property type="entry name" value="GENERAL SECRETION PATHWAY PROTEIN G"/>
    <property type="match status" value="1"/>
</dbReference>
<evidence type="ECO:0000256" key="6">
    <source>
        <dbReference type="SAM" id="Phobius"/>
    </source>
</evidence>
<evidence type="ECO:0000313" key="8">
    <source>
        <dbReference type="Proteomes" id="UP000001036"/>
    </source>
</evidence>
<dbReference type="HOGENOM" id="CLU_091705_6_1_6"/>
<organism evidence="7 8">
    <name type="scientific">Cellvibrio japonicus (strain Ueda107)</name>
    <name type="common">Pseudomonas fluorescens subsp. cellulosa</name>
    <dbReference type="NCBI Taxonomy" id="498211"/>
    <lineage>
        <taxon>Bacteria</taxon>
        <taxon>Pseudomonadati</taxon>
        <taxon>Pseudomonadota</taxon>
        <taxon>Gammaproteobacteria</taxon>
        <taxon>Cellvibrionales</taxon>
        <taxon>Cellvibrionaceae</taxon>
        <taxon>Cellvibrio</taxon>
    </lineage>
</organism>
<evidence type="ECO:0000256" key="4">
    <source>
        <dbReference type="ARBA" id="ARBA00022989"/>
    </source>
</evidence>
<evidence type="ECO:0000256" key="5">
    <source>
        <dbReference type="ARBA" id="ARBA00023136"/>
    </source>
</evidence>
<dbReference type="AlphaFoldDB" id="B3PE07"/>
<gene>
    <name evidence="7" type="ordered locus">CJA_3210</name>
</gene>
<dbReference type="KEGG" id="cja:CJA_3210"/>
<dbReference type="InterPro" id="IPR012902">
    <property type="entry name" value="N_methyl_site"/>
</dbReference>
<dbReference type="InterPro" id="IPR045584">
    <property type="entry name" value="Pilin-like"/>
</dbReference>
<dbReference type="NCBIfam" id="TIGR02532">
    <property type="entry name" value="IV_pilin_GFxxxE"/>
    <property type="match status" value="1"/>
</dbReference>
<keyword evidence="8" id="KW-1185">Reference proteome</keyword>
<evidence type="ECO:0000256" key="2">
    <source>
        <dbReference type="ARBA" id="ARBA00022481"/>
    </source>
</evidence>
<keyword evidence="3 6" id="KW-0812">Transmembrane</keyword>
<protein>
    <submittedName>
        <fullName evidence="7">Type IV pilin</fullName>
    </submittedName>
</protein>
<dbReference type="PANTHER" id="PTHR30093:SF44">
    <property type="entry name" value="TYPE II SECRETION SYSTEM CORE PROTEIN G"/>
    <property type="match status" value="1"/>
</dbReference>
<dbReference type="Gene3D" id="3.30.700.10">
    <property type="entry name" value="Glycoprotein, Type 4 Pilin"/>
    <property type="match status" value="1"/>
</dbReference>
<dbReference type="GO" id="GO:0016020">
    <property type="term" value="C:membrane"/>
    <property type="evidence" value="ECO:0007669"/>
    <property type="project" value="UniProtKB-SubCell"/>
</dbReference>
<dbReference type="STRING" id="498211.CJA_3210"/>
<sequence>MTETESYMRKHNSGFTLIEVIVVVLIIGVLASIAIPQYKRHVLKTNRMSEAVPELTSLSQRLQRCYTAYGRFNDDSCAVYKELDLGGYVTPGKGYYEISISNVSPTAYTLTATAILSQAEDTENGCNELKLNHLGQKEPMVCW</sequence>
<dbReference type="Pfam" id="PF16732">
    <property type="entry name" value="ComP_DUS"/>
    <property type="match status" value="1"/>
</dbReference>
<keyword evidence="2" id="KW-0488">Methylation</keyword>
<dbReference type="eggNOG" id="COG4968">
    <property type="taxonomic scope" value="Bacteria"/>
</dbReference>
<keyword evidence="5 6" id="KW-0472">Membrane</keyword>
<evidence type="ECO:0000256" key="3">
    <source>
        <dbReference type="ARBA" id="ARBA00022692"/>
    </source>
</evidence>
<dbReference type="Pfam" id="PF07963">
    <property type="entry name" value="N_methyl"/>
    <property type="match status" value="1"/>
</dbReference>
<evidence type="ECO:0000313" key="7">
    <source>
        <dbReference type="EMBL" id="ACE83052.1"/>
    </source>
</evidence>
<proteinExistence type="predicted"/>
<name>B3PE07_CELJU</name>
<comment type="subcellular location">
    <subcellularLocation>
        <location evidence="1">Membrane</location>
        <topology evidence="1">Single-pass membrane protein</topology>
    </subcellularLocation>
</comment>
<dbReference type="GO" id="GO:0043683">
    <property type="term" value="P:type IV pilus assembly"/>
    <property type="evidence" value="ECO:0007669"/>
    <property type="project" value="InterPro"/>
</dbReference>
<accession>B3PE07</accession>